<organism evidence="2 3">
    <name type="scientific">Methylobacterium dankookense</name>
    <dbReference type="NCBI Taxonomy" id="560405"/>
    <lineage>
        <taxon>Bacteria</taxon>
        <taxon>Pseudomonadati</taxon>
        <taxon>Pseudomonadota</taxon>
        <taxon>Alphaproteobacteria</taxon>
        <taxon>Hyphomicrobiales</taxon>
        <taxon>Methylobacteriaceae</taxon>
        <taxon>Methylobacterium</taxon>
    </lineage>
</organism>
<dbReference type="Gene3D" id="3.30.2000.30">
    <property type="match status" value="1"/>
</dbReference>
<reference evidence="1" key="2">
    <citation type="journal article" date="2021" name="Front. Microbiol.">
        <title>Comprehensive Comparative Genomics and Phenotyping of Methylobacterium Species.</title>
        <authorList>
            <person name="Alessa O."/>
            <person name="Ogura Y."/>
            <person name="Fujitani Y."/>
            <person name="Takami H."/>
            <person name="Hayashi T."/>
            <person name="Sahin N."/>
            <person name="Tani A."/>
        </authorList>
    </citation>
    <scope>NUCLEOTIDE SEQUENCE</scope>
    <source>
        <strain evidence="1">DSM 22415</strain>
    </source>
</reference>
<dbReference type="Pfam" id="PF11367">
    <property type="entry name" value="Tail_completion_gp17"/>
    <property type="match status" value="1"/>
</dbReference>
<evidence type="ECO:0008006" key="5">
    <source>
        <dbReference type="Google" id="ProtNLM"/>
    </source>
</evidence>
<dbReference type="InterPro" id="IPR053745">
    <property type="entry name" value="Viral_Tail_Comp_sf"/>
</dbReference>
<evidence type="ECO:0000313" key="4">
    <source>
        <dbReference type="Proteomes" id="UP001055303"/>
    </source>
</evidence>
<dbReference type="OrthoDB" id="7630456at2"/>
<name>A0A564G470_9HYPH</name>
<proteinExistence type="predicted"/>
<keyword evidence="4" id="KW-1185">Reference proteome</keyword>
<reference evidence="2 3" key="1">
    <citation type="submission" date="2019-06" db="EMBL/GenBank/DDBJ databases">
        <authorList>
            <person name="Rodrigo-Torres L."/>
            <person name="Arahal R. D."/>
            <person name="Lucena T."/>
        </authorList>
    </citation>
    <scope>NUCLEOTIDE SEQUENCE [LARGE SCALE GENOMIC DNA]</scope>
    <source>
        <strain evidence="2 3">SW08-7</strain>
    </source>
</reference>
<sequence length="145" mass="15281">MVDAGLPRRGGAVSTSLALQGALVARLKADADVTVIVGGRVFDAVPAEAAFPYVSLGEDQVLPDGADCYDGEDVRSTLYLWSRAVGYPEIKRLAAAVEAAIDDDMAVPGYRIVSIAVTDTRFLRDADGLTSRAVLTLQTLIEPAD</sequence>
<dbReference type="EMBL" id="BPQI01000133">
    <property type="protein sequence ID" value="GJD58146.1"/>
    <property type="molecule type" value="Genomic_DNA"/>
</dbReference>
<dbReference type="AlphaFoldDB" id="A0A564G470"/>
<evidence type="ECO:0000313" key="3">
    <source>
        <dbReference type="Proteomes" id="UP000401717"/>
    </source>
</evidence>
<dbReference type="EMBL" id="CABFVH010000046">
    <property type="protein sequence ID" value="VUF15097.1"/>
    <property type="molecule type" value="Genomic_DNA"/>
</dbReference>
<gene>
    <name evidence="1" type="ORF">IFDJLNFL_4061</name>
    <name evidence="2" type="ORF">MTDSW087_04830</name>
</gene>
<protein>
    <recommendedName>
        <fullName evidence="5">DUF3168 domain-containing protein</fullName>
    </recommendedName>
</protein>
<dbReference type="Proteomes" id="UP000401717">
    <property type="component" value="Unassembled WGS sequence"/>
</dbReference>
<dbReference type="Proteomes" id="UP001055303">
    <property type="component" value="Unassembled WGS sequence"/>
</dbReference>
<evidence type="ECO:0000313" key="2">
    <source>
        <dbReference type="EMBL" id="VUF15097.1"/>
    </source>
</evidence>
<evidence type="ECO:0000313" key="1">
    <source>
        <dbReference type="EMBL" id="GJD58146.1"/>
    </source>
</evidence>
<reference evidence="1" key="3">
    <citation type="submission" date="2021-08" db="EMBL/GenBank/DDBJ databases">
        <authorList>
            <person name="Tani A."/>
            <person name="Ola A."/>
            <person name="Ogura Y."/>
            <person name="Katsura K."/>
            <person name="Hayashi T."/>
        </authorList>
    </citation>
    <scope>NUCLEOTIDE SEQUENCE</scope>
    <source>
        <strain evidence="1">DSM 22415</strain>
    </source>
</reference>
<accession>A0A564G470</accession>
<dbReference type="InterPro" id="IPR021508">
    <property type="entry name" value="Gp17-like"/>
</dbReference>